<dbReference type="EMBL" id="PSNW01000005">
    <property type="protein sequence ID" value="PPE73836.1"/>
    <property type="molecule type" value="Genomic_DNA"/>
</dbReference>
<dbReference type="RefSeq" id="WP_104230351.1">
    <property type="nucleotide sequence ID" value="NZ_PSNW01000005.1"/>
</dbReference>
<evidence type="ECO:0000256" key="1">
    <source>
        <dbReference type="ARBA" id="ARBA00007576"/>
    </source>
</evidence>
<organism evidence="3 4">
    <name type="scientific">Solimonas fluminis</name>
    <dbReference type="NCBI Taxonomy" id="2086571"/>
    <lineage>
        <taxon>Bacteria</taxon>
        <taxon>Pseudomonadati</taxon>
        <taxon>Pseudomonadota</taxon>
        <taxon>Gammaproteobacteria</taxon>
        <taxon>Nevskiales</taxon>
        <taxon>Nevskiaceae</taxon>
        <taxon>Solimonas</taxon>
    </lineage>
</organism>
<gene>
    <name evidence="3" type="ORF">C3942_10545</name>
</gene>
<evidence type="ECO:0000313" key="3">
    <source>
        <dbReference type="EMBL" id="PPE73836.1"/>
    </source>
</evidence>
<accession>A0A2S5TFR1</accession>
<dbReference type="Pfam" id="PF07411">
    <property type="entry name" value="DUF1508"/>
    <property type="match status" value="1"/>
</dbReference>
<dbReference type="AlphaFoldDB" id="A0A2S5TFR1"/>
<proteinExistence type="inferred from homology"/>
<dbReference type="Proteomes" id="UP000238220">
    <property type="component" value="Unassembled WGS sequence"/>
</dbReference>
<dbReference type="Gene3D" id="3.30.160.160">
    <property type="entry name" value="YegP-like"/>
    <property type="match status" value="1"/>
</dbReference>
<dbReference type="SUPFAM" id="SSF160113">
    <property type="entry name" value="YegP-like"/>
    <property type="match status" value="1"/>
</dbReference>
<protein>
    <recommendedName>
        <fullName evidence="2">DUF1508 domain-containing protein</fullName>
    </recommendedName>
</protein>
<evidence type="ECO:0000313" key="4">
    <source>
        <dbReference type="Proteomes" id="UP000238220"/>
    </source>
</evidence>
<dbReference type="OrthoDB" id="9802792at2"/>
<reference evidence="3 4" key="1">
    <citation type="submission" date="2018-02" db="EMBL/GenBank/DDBJ databases">
        <title>Genome sequencing of Solimonas sp. HR-BB.</title>
        <authorList>
            <person name="Lee Y."/>
            <person name="Jeon C.O."/>
        </authorList>
    </citation>
    <scope>NUCLEOTIDE SEQUENCE [LARGE SCALE GENOMIC DNA]</scope>
    <source>
        <strain evidence="3 4">HR-BB</strain>
    </source>
</reference>
<feature type="domain" description="DUF1508" evidence="2">
    <location>
        <begin position="10"/>
        <end position="56"/>
    </location>
</feature>
<name>A0A2S5TFR1_9GAMM</name>
<comment type="similarity">
    <text evidence="1">Belongs to the UPF0339 family. Duplicated subfamily.</text>
</comment>
<keyword evidence="4" id="KW-1185">Reference proteome</keyword>
<dbReference type="InterPro" id="IPR010879">
    <property type="entry name" value="DUF1508"/>
</dbReference>
<evidence type="ECO:0000259" key="2">
    <source>
        <dbReference type="Pfam" id="PF07411"/>
    </source>
</evidence>
<sequence>MAADFEIHRDTEGRWYWTFQAGDNQTIARGAETYAHRVECIHAISLVRTLAPRCRIFDMTEAGTAKVITPDAA</sequence>
<dbReference type="InterPro" id="IPR036913">
    <property type="entry name" value="YegP-like_sf"/>
</dbReference>
<comment type="caution">
    <text evidence="3">The sequence shown here is derived from an EMBL/GenBank/DDBJ whole genome shotgun (WGS) entry which is preliminary data.</text>
</comment>